<dbReference type="Gene3D" id="3.80.30.20">
    <property type="entry name" value="tm_1862 like domain"/>
    <property type="match status" value="1"/>
</dbReference>
<feature type="domain" description="Radical SAM core" evidence="2">
    <location>
        <begin position="23"/>
        <end position="295"/>
    </location>
</feature>
<dbReference type="SFLD" id="SFLDS00029">
    <property type="entry name" value="Radical_SAM"/>
    <property type="match status" value="1"/>
</dbReference>
<organism evidence="3">
    <name type="scientific">hydrothermal vent metagenome</name>
    <dbReference type="NCBI Taxonomy" id="652676"/>
    <lineage>
        <taxon>unclassified sequences</taxon>
        <taxon>metagenomes</taxon>
        <taxon>ecological metagenomes</taxon>
    </lineage>
</organism>
<name>A0A3B1CMZ5_9ZZZZ</name>
<reference evidence="3" key="1">
    <citation type="submission" date="2018-06" db="EMBL/GenBank/DDBJ databases">
        <authorList>
            <person name="Zhirakovskaya E."/>
        </authorList>
    </citation>
    <scope>NUCLEOTIDE SEQUENCE</scope>
</reference>
<dbReference type="PANTHER" id="PTHR32331:SF0">
    <property type="entry name" value="UPF0313 PROTEIN YGIQ"/>
    <property type="match status" value="1"/>
</dbReference>
<dbReference type="SUPFAM" id="SSF102114">
    <property type="entry name" value="Radical SAM enzymes"/>
    <property type="match status" value="1"/>
</dbReference>
<dbReference type="SMART" id="SM00729">
    <property type="entry name" value="Elp3"/>
    <property type="match status" value="1"/>
</dbReference>
<feature type="region of interest" description="Disordered" evidence="1">
    <location>
        <begin position="314"/>
        <end position="350"/>
    </location>
</feature>
<dbReference type="SFLD" id="SFLDG01082">
    <property type="entry name" value="B12-binding_domain_containing"/>
    <property type="match status" value="1"/>
</dbReference>
<sequence>MNEIYNLPFARLPHPMYKLKIPAYEMIRFSITAMRGCFGGCSFCALTVHQGKGIQSRSKKSIVSEVKKIAGMKSFTGYISDIGGPTANMYKMRCMDMKAESVCRRPSCVYPNICKVLGTEHAPQLEMLKEARKVPGVKKVFIASGVRYDLANLSPEYIKELASHHVSGQLKVAPEHSDPETLRAMKKPPIEEYDKFHEKFLEESKKAGLEQYIVPYFISSHPGCDMGEQAELGMYLKEHGLRPRQVQDFIPAPMTLAGDMYYTGIDPTTGREVYVEKTAGGRKLQRALMQYFKPENEKDAREALKQAGRSDLIGFGKGKLVHPPGAGKRKPAFAPKRFVKSSKPSRKGYS</sequence>
<dbReference type="GO" id="GO:0003824">
    <property type="term" value="F:catalytic activity"/>
    <property type="evidence" value="ECO:0007669"/>
    <property type="project" value="InterPro"/>
</dbReference>
<dbReference type="InterPro" id="IPR007197">
    <property type="entry name" value="rSAM"/>
</dbReference>
<dbReference type="Pfam" id="PF04055">
    <property type="entry name" value="Radical_SAM"/>
    <property type="match status" value="1"/>
</dbReference>
<evidence type="ECO:0000256" key="1">
    <source>
        <dbReference type="SAM" id="MobiDB-lite"/>
    </source>
</evidence>
<evidence type="ECO:0000259" key="2">
    <source>
        <dbReference type="PROSITE" id="PS51918"/>
    </source>
</evidence>
<dbReference type="InterPro" id="IPR024560">
    <property type="entry name" value="UPF0313_C"/>
</dbReference>
<dbReference type="InterPro" id="IPR022946">
    <property type="entry name" value="UPF0313"/>
</dbReference>
<dbReference type="InterPro" id="IPR023404">
    <property type="entry name" value="rSAM_horseshoe"/>
</dbReference>
<dbReference type="InterPro" id="IPR006638">
    <property type="entry name" value="Elp3/MiaA/NifB-like_rSAM"/>
</dbReference>
<dbReference type="SFLD" id="SFLDG01069">
    <property type="entry name" value="UPF0313"/>
    <property type="match status" value="1"/>
</dbReference>
<dbReference type="PANTHER" id="PTHR32331">
    <property type="entry name" value="UPF0313 PROTEIN YGIQ"/>
    <property type="match status" value="1"/>
</dbReference>
<accession>A0A3B1CMZ5</accession>
<feature type="compositionally biased region" description="Basic residues" evidence="1">
    <location>
        <begin position="327"/>
        <end position="350"/>
    </location>
</feature>
<dbReference type="EMBL" id="UOGC01000063">
    <property type="protein sequence ID" value="VAX18087.1"/>
    <property type="molecule type" value="Genomic_DNA"/>
</dbReference>
<evidence type="ECO:0000313" key="3">
    <source>
        <dbReference type="EMBL" id="VAX18087.1"/>
    </source>
</evidence>
<dbReference type="Pfam" id="PF11842">
    <property type="entry name" value="DUF3362"/>
    <property type="match status" value="1"/>
</dbReference>
<proteinExistence type="predicted"/>
<dbReference type="PROSITE" id="PS51918">
    <property type="entry name" value="RADICAL_SAM"/>
    <property type="match status" value="1"/>
</dbReference>
<protein>
    <submittedName>
        <fullName evidence="3">UPF0313 [4Fe-4S] protein YgiQ</fullName>
    </submittedName>
</protein>
<gene>
    <name evidence="3" type="ORF">MNBD_NITROSPINAE01-592</name>
</gene>
<dbReference type="InterPro" id="IPR058240">
    <property type="entry name" value="rSAM_sf"/>
</dbReference>
<dbReference type="GO" id="GO:0051536">
    <property type="term" value="F:iron-sulfur cluster binding"/>
    <property type="evidence" value="ECO:0007669"/>
    <property type="project" value="InterPro"/>
</dbReference>
<dbReference type="AlphaFoldDB" id="A0A3B1CMZ5"/>